<dbReference type="AlphaFoldDB" id="A0A812NWM4"/>
<dbReference type="Proteomes" id="UP000604046">
    <property type="component" value="Unassembled WGS sequence"/>
</dbReference>
<reference evidence="1" key="1">
    <citation type="submission" date="2021-02" db="EMBL/GenBank/DDBJ databases">
        <authorList>
            <person name="Dougan E. K."/>
            <person name="Rhodes N."/>
            <person name="Thang M."/>
            <person name="Chan C."/>
        </authorList>
    </citation>
    <scope>NUCLEOTIDE SEQUENCE</scope>
</reference>
<evidence type="ECO:0000313" key="1">
    <source>
        <dbReference type="EMBL" id="CAE7307031.1"/>
    </source>
</evidence>
<protein>
    <submittedName>
        <fullName evidence="1">Uncharacterized protein</fullName>
    </submittedName>
</protein>
<keyword evidence="2" id="KW-1185">Reference proteome</keyword>
<accession>A0A812NWM4</accession>
<proteinExistence type="predicted"/>
<name>A0A812NWM4_9DINO</name>
<dbReference type="OrthoDB" id="10558112at2759"/>
<organism evidence="1 2">
    <name type="scientific">Symbiodinium natans</name>
    <dbReference type="NCBI Taxonomy" id="878477"/>
    <lineage>
        <taxon>Eukaryota</taxon>
        <taxon>Sar</taxon>
        <taxon>Alveolata</taxon>
        <taxon>Dinophyceae</taxon>
        <taxon>Suessiales</taxon>
        <taxon>Symbiodiniaceae</taxon>
        <taxon>Symbiodinium</taxon>
    </lineage>
</organism>
<gene>
    <name evidence="1" type="ORF">SNAT2548_LOCUS16131</name>
</gene>
<dbReference type="EMBL" id="CAJNDS010002075">
    <property type="protein sequence ID" value="CAE7307031.1"/>
    <property type="molecule type" value="Genomic_DNA"/>
</dbReference>
<sequence>MAVRGRKLEASDLRKVMQDFSNPGEEMLGDCLFVYSLLEGVPSLLQALVDQGSSLPKRSAGIQVLSELFHSFRGLLAPHAKDIVVAVGMIAEQVQNKARGVAGREGEVDKDVLLLQNRCELLLGLLRQLGA</sequence>
<comment type="caution">
    <text evidence="1">The sequence shown here is derived from an EMBL/GenBank/DDBJ whole genome shotgun (WGS) entry which is preliminary data.</text>
</comment>
<evidence type="ECO:0000313" key="2">
    <source>
        <dbReference type="Proteomes" id="UP000604046"/>
    </source>
</evidence>